<dbReference type="Proteomes" id="UP000008207">
    <property type="component" value="Chromosome"/>
</dbReference>
<feature type="compositionally biased region" description="Gly residues" evidence="1">
    <location>
        <begin position="114"/>
        <end position="130"/>
    </location>
</feature>
<evidence type="ECO:0000256" key="1">
    <source>
        <dbReference type="SAM" id="MobiDB-lite"/>
    </source>
</evidence>
<evidence type="ECO:0000313" key="2">
    <source>
        <dbReference type="EMBL" id="ACL61384.1"/>
    </source>
</evidence>
<reference evidence="2 3" key="1">
    <citation type="submission" date="2009-01" db="EMBL/GenBank/DDBJ databases">
        <title>Complete sequence of chromosome of Methylobacterium nodulans ORS 2060.</title>
        <authorList>
            <consortium name="US DOE Joint Genome Institute"/>
            <person name="Lucas S."/>
            <person name="Copeland A."/>
            <person name="Lapidus A."/>
            <person name="Glavina del Rio T."/>
            <person name="Dalin E."/>
            <person name="Tice H."/>
            <person name="Bruce D."/>
            <person name="Goodwin L."/>
            <person name="Pitluck S."/>
            <person name="Sims D."/>
            <person name="Brettin T."/>
            <person name="Detter J.C."/>
            <person name="Han C."/>
            <person name="Larimer F."/>
            <person name="Land M."/>
            <person name="Hauser L."/>
            <person name="Kyrpides N."/>
            <person name="Ivanova N."/>
            <person name="Marx C.J."/>
            <person name="Richardson P."/>
        </authorList>
    </citation>
    <scope>NUCLEOTIDE SEQUENCE [LARGE SCALE GENOMIC DNA]</scope>
    <source>
        <strain evidence="3">LMG 21967 / CNCM I-2342 / ORS 2060</strain>
    </source>
</reference>
<protein>
    <submittedName>
        <fullName evidence="2">Uncharacterized protein</fullName>
    </submittedName>
</protein>
<feature type="region of interest" description="Disordered" evidence="1">
    <location>
        <begin position="198"/>
        <end position="220"/>
    </location>
</feature>
<feature type="compositionally biased region" description="Basic residues" evidence="1">
    <location>
        <begin position="12"/>
        <end position="32"/>
    </location>
</feature>
<feature type="region of interest" description="Disordered" evidence="1">
    <location>
        <begin position="1"/>
        <end position="147"/>
    </location>
</feature>
<proteinExistence type="predicted"/>
<organism evidence="2 3">
    <name type="scientific">Methylobacterium nodulans (strain LMG 21967 / CNCM I-2342 / ORS 2060)</name>
    <dbReference type="NCBI Taxonomy" id="460265"/>
    <lineage>
        <taxon>Bacteria</taxon>
        <taxon>Pseudomonadati</taxon>
        <taxon>Pseudomonadota</taxon>
        <taxon>Alphaproteobacteria</taxon>
        <taxon>Hyphomicrobiales</taxon>
        <taxon>Methylobacteriaceae</taxon>
        <taxon>Methylobacterium</taxon>
    </lineage>
</organism>
<dbReference type="KEGG" id="mno:Mnod_6616"/>
<name>B8IEP1_METNO</name>
<dbReference type="AlphaFoldDB" id="B8IEP1"/>
<gene>
    <name evidence="2" type="ordered locus">Mnod_6616</name>
</gene>
<evidence type="ECO:0000313" key="3">
    <source>
        <dbReference type="Proteomes" id="UP000008207"/>
    </source>
</evidence>
<feature type="compositionally biased region" description="Low complexity" evidence="1">
    <location>
        <begin position="1"/>
        <end position="11"/>
    </location>
</feature>
<dbReference type="EMBL" id="CP001349">
    <property type="protein sequence ID" value="ACL61384.1"/>
    <property type="molecule type" value="Genomic_DNA"/>
</dbReference>
<sequence length="239" mass="25697">MLAYPARAMGRLLRRRGPARRTRAGQHGRRPTLPRPAPVERLGRSGCSKSHRRPVANSERLDDAAGRRPRQKAAATSCSREPRSAGARRSGRMRLRGRAGSGRRDGRGTWSAGCQGGARPCGGWSGGASGTGPLPPSSRRQGSRRIAPVSMSSWRMRSVTRAVPVSVEPGTALQSLICRAPLRRTGIHCGGERSSRCRDGCSPPPGGAFQAAQPPDRGGHRAAIRVRQRRMASGRLVRR</sequence>
<accession>B8IEP1</accession>
<keyword evidence="3" id="KW-1185">Reference proteome</keyword>
<dbReference type="HOGENOM" id="CLU_1160012_0_0_5"/>